<evidence type="ECO:0000256" key="1">
    <source>
        <dbReference type="PROSITE-ProRule" id="PRU00042"/>
    </source>
</evidence>
<dbReference type="OrthoDB" id="2782214at2759"/>
<dbReference type="VEuPathDB" id="FungiDB:LCOR_11720.1"/>
<comment type="caution">
    <text evidence="3">The sequence shown here is derived from an EMBL/GenBank/DDBJ whole genome shotgun (WGS) entry which is preliminary data.</text>
</comment>
<dbReference type="AlphaFoldDB" id="A0A068SF11"/>
<keyword evidence="4" id="KW-1185">Reference proteome</keyword>
<dbReference type="EMBL" id="CBTN010000117">
    <property type="protein sequence ID" value="CDH60943.1"/>
    <property type="molecule type" value="Genomic_DNA"/>
</dbReference>
<gene>
    <name evidence="3" type="ORF">LCOR_11720.1</name>
</gene>
<dbReference type="Gene3D" id="3.30.160.60">
    <property type="entry name" value="Classic Zinc Finger"/>
    <property type="match status" value="1"/>
</dbReference>
<dbReference type="Proteomes" id="UP000027586">
    <property type="component" value="Unassembled WGS sequence"/>
</dbReference>
<evidence type="ECO:0000313" key="3">
    <source>
        <dbReference type="EMBL" id="CDH60943.1"/>
    </source>
</evidence>
<keyword evidence="1" id="KW-0863">Zinc-finger</keyword>
<evidence type="ECO:0000313" key="4">
    <source>
        <dbReference type="Proteomes" id="UP000027586"/>
    </source>
</evidence>
<dbReference type="InterPro" id="IPR013087">
    <property type="entry name" value="Znf_C2H2_type"/>
</dbReference>
<reference evidence="3" key="1">
    <citation type="submission" date="2013-08" db="EMBL/GenBank/DDBJ databases">
        <title>Gene expansion shapes genome architecture in the human pathogen Lichtheimia corymbifera: an evolutionary genomics analysis in the ancient terrestrial Mucorales (Mucoromycotina).</title>
        <authorList>
            <person name="Schwartze V.U."/>
            <person name="Winter S."/>
            <person name="Shelest E."/>
            <person name="Marcet-Houben M."/>
            <person name="Horn F."/>
            <person name="Wehner S."/>
            <person name="Hoffmann K."/>
            <person name="Riege K."/>
            <person name="Sammeth M."/>
            <person name="Nowrousian M."/>
            <person name="Valiante V."/>
            <person name="Linde J."/>
            <person name="Jacobsen I.D."/>
            <person name="Marz M."/>
            <person name="Brakhage A.A."/>
            <person name="Gabaldon T."/>
            <person name="Bocker S."/>
            <person name="Voigt K."/>
        </authorList>
    </citation>
    <scope>NUCLEOTIDE SEQUENCE [LARGE SCALE GENOMIC DNA]</scope>
    <source>
        <strain evidence="3">FSU 9682</strain>
    </source>
</reference>
<feature type="domain" description="C2H2-type" evidence="2">
    <location>
        <begin position="254"/>
        <end position="284"/>
    </location>
</feature>
<organism evidence="3 4">
    <name type="scientific">Lichtheimia corymbifera JMRC:FSU:9682</name>
    <dbReference type="NCBI Taxonomy" id="1263082"/>
    <lineage>
        <taxon>Eukaryota</taxon>
        <taxon>Fungi</taxon>
        <taxon>Fungi incertae sedis</taxon>
        <taxon>Mucoromycota</taxon>
        <taxon>Mucoromycotina</taxon>
        <taxon>Mucoromycetes</taxon>
        <taxon>Mucorales</taxon>
        <taxon>Lichtheimiaceae</taxon>
        <taxon>Lichtheimia</taxon>
    </lineage>
</organism>
<protein>
    <recommendedName>
        <fullName evidence="2">C2H2-type domain-containing protein</fullName>
    </recommendedName>
</protein>
<dbReference type="GO" id="GO:0008270">
    <property type="term" value="F:zinc ion binding"/>
    <property type="evidence" value="ECO:0007669"/>
    <property type="project" value="UniProtKB-KW"/>
</dbReference>
<dbReference type="PROSITE" id="PS50157">
    <property type="entry name" value="ZINC_FINGER_C2H2_2"/>
    <property type="match status" value="1"/>
</dbReference>
<keyword evidence="1" id="KW-0862">Zinc</keyword>
<evidence type="ECO:0000259" key="2">
    <source>
        <dbReference type="PROSITE" id="PS50157"/>
    </source>
</evidence>
<accession>A0A068SF11</accession>
<proteinExistence type="predicted"/>
<keyword evidence="1" id="KW-0479">Metal-binding</keyword>
<name>A0A068SF11_9FUNG</name>
<sequence>MSSSFTPHHPLSDTAEVYIPGYINSSAIVQGHDPNLHAQDVLGTDQLTVPLWMLPTPEDYPTAYDVPYATHNCYIPDGLSSAGLISQMLHPYYAQWVGSGNIPLETVTEMTAPTSLLSSSSLPSWPHDRVHSLPTATSENIGRRIAVLVSQVVTQSTHGLEDIDFVLQVIRWVVTIVADDNFSREYYFRLTVNHLYPFRTSWNGLYHTPFPAAVEIATPLPSLSTQSTSPPPQEAVHVPATPNDVSSNETTQGFACDYCDRTFSRVDSLNRHLDETCTYTTKKQHCTNTKKERFFMNTFSARK</sequence>